<name>A0A1R2B0B1_9CILI</name>
<proteinExistence type="predicted"/>
<comment type="caution">
    <text evidence="1">The sequence shown here is derived from an EMBL/GenBank/DDBJ whole genome shotgun (WGS) entry which is preliminary data.</text>
</comment>
<dbReference type="AlphaFoldDB" id="A0A1R2B0B1"/>
<organism evidence="1 2">
    <name type="scientific">Stentor coeruleus</name>
    <dbReference type="NCBI Taxonomy" id="5963"/>
    <lineage>
        <taxon>Eukaryota</taxon>
        <taxon>Sar</taxon>
        <taxon>Alveolata</taxon>
        <taxon>Ciliophora</taxon>
        <taxon>Postciliodesmatophora</taxon>
        <taxon>Heterotrichea</taxon>
        <taxon>Heterotrichida</taxon>
        <taxon>Stentoridae</taxon>
        <taxon>Stentor</taxon>
    </lineage>
</organism>
<dbReference type="Proteomes" id="UP000187209">
    <property type="component" value="Unassembled WGS sequence"/>
</dbReference>
<keyword evidence="2" id="KW-1185">Reference proteome</keyword>
<evidence type="ECO:0000313" key="1">
    <source>
        <dbReference type="EMBL" id="OMJ70224.1"/>
    </source>
</evidence>
<sequence length="244" mass="28522">MSEFIKPKLASTEKLRKKYYTSKPVTPKHLLEMSYIVKNSSSFLRETTQFSDIQGIINRKRPNTASYKRKNKIITSPVPEFAKDYILSCMDSKKTTSKSMLSTQAKSKDRLSQTCLIQNENTSQIVFGSEKKDKRRYSKRINIEKEPTLNKILRLYKPQILNFKDKSKIRIFATISIEARKSKEKMIKNMKRLNKLELKKSKEKCESKTVEVETPKEVIHNYDKPAATYGEKLWRLNEVSILLI</sequence>
<protein>
    <submittedName>
        <fullName evidence="1">Uncharacterized protein</fullName>
    </submittedName>
</protein>
<accession>A0A1R2B0B1</accession>
<gene>
    <name evidence="1" type="ORF">SteCoe_31854</name>
</gene>
<dbReference type="EMBL" id="MPUH01001111">
    <property type="protein sequence ID" value="OMJ70224.1"/>
    <property type="molecule type" value="Genomic_DNA"/>
</dbReference>
<dbReference type="OrthoDB" id="326374at2759"/>
<reference evidence="1 2" key="1">
    <citation type="submission" date="2016-11" db="EMBL/GenBank/DDBJ databases">
        <title>The macronuclear genome of Stentor coeruleus: a giant cell with tiny introns.</title>
        <authorList>
            <person name="Slabodnick M."/>
            <person name="Ruby J.G."/>
            <person name="Reiff S.B."/>
            <person name="Swart E.C."/>
            <person name="Gosai S."/>
            <person name="Prabakaran S."/>
            <person name="Witkowska E."/>
            <person name="Larue G.E."/>
            <person name="Fisher S."/>
            <person name="Freeman R.M."/>
            <person name="Gunawardena J."/>
            <person name="Chu W."/>
            <person name="Stover N.A."/>
            <person name="Gregory B.D."/>
            <person name="Nowacki M."/>
            <person name="Derisi J."/>
            <person name="Roy S.W."/>
            <person name="Marshall W.F."/>
            <person name="Sood P."/>
        </authorList>
    </citation>
    <scope>NUCLEOTIDE SEQUENCE [LARGE SCALE GENOMIC DNA]</scope>
    <source>
        <strain evidence="1">WM001</strain>
    </source>
</reference>
<evidence type="ECO:0000313" key="2">
    <source>
        <dbReference type="Proteomes" id="UP000187209"/>
    </source>
</evidence>